<sequence>MTADDVRLSLMTFPQRVEGRRLVLRILCAPTRDPLAPLVPDVAAFCDLALPVEVRLLPTLEDLPTPGAGELLATPSLGPVATARPVLEALGRRLPVDPSVPPADPGTGRLRVYKVATEGYLQAAGASRLGSSYLVDSHRYACAMRDALDPAKRPTPPPPRPGLRWNEILGRALRQPLLAHAVGLVHEVTVDLPEGTSLDDGAFLWVEAAAGSPLATAATTTPDLLRLYAARVPRLPDGAARQLLAAVLFPVRQTPPAGSYDLLFAEAEAYSDGFAKVVHATQPDRHDPHRVSHGAVPLRPVSDGGVRLGWDDEQLLEWMNRQFAEDPRNGAAGQPSRDAPLGVMGWRVDVREAGADDDAPWVSLVRAAGELTLEDVPLGRFDGDLSVETPPTVQRHQPLAGGATEEQAWMTPEAARWSGGSLLGGDELRRALAGGGGPVPALVPDPVSAVPLRYGGLYEFRVRGVDLTGGGPPVEAHALGAARHGVAQLRFRRFVPPRDLVPARQLEVAGQRRVVLNVSRPTIGAPDALFLPGDLDARRAALLAAATADGPGREPHVVDTDVTMVRLDFTVAMTDGDPANLPGTVSPRQPLFGGPVVRRFPEDPEAPLQVICRFVDVTSVDQLPPPSDDGDIVLPTSRDVFLEATPVARPDPAMDRSEAEDPALVGQLPRPDLTRRDAHLEYYGNQAARIGSPTSWTLRQPAVDESALLLPAPGVPPLAAVLVAPPRGGEPSAAVRLAAALRLAQQGMTLSGRAGTRTLLSCSSRLSHLLSPDRGSLTLGSEAELVDRWLVAVRLTLDRDWSWDGLSPTGLAVWRTEEDGTTVLAGRVTDPRAVSRAASEGEPDRRSTSVLFLDVVDPVTGAGPPSERHLRYAVEPELAHPAEAAAPQPWTGEIRLPVAAPPQDEPAIVSAGVAATPYEHSADYSASSPRQRVLWLELAAPPVNPADVLYGRVLHWSPDPVLTGDLPAARDGDDPALVLPEEPVRLVVPDQADDRAGEDAMQPLVPTRSPTVYVLPLPPGVEPGSPQLFGFYRYELRVGHGPSLWSTARARFGPALRMDGLRHPPPTLDCSAERLPASIVAHAPYARVEGPDAPIQVRTHHTDLWFLLYAQVTDVAGAGVRNLLLDRRRGHLTDPEWPPPPRLFAKAQWELEEVRQWLDVLALDPAAGLSVLAVEMMPAPRGPQGGELFPDPLAGDLGEVAMLRSSPLVAVPSRCSS</sequence>
<dbReference type="AlphaFoldDB" id="A0A2Y9A2E6"/>
<protein>
    <submittedName>
        <fullName evidence="1">Uncharacterized protein</fullName>
    </submittedName>
</protein>
<gene>
    <name evidence="1" type="ORF">SAMN05216184_101331</name>
</gene>
<dbReference type="OrthoDB" id="9148571at2"/>
<dbReference type="RefSeq" id="WP_110850832.1">
    <property type="nucleotide sequence ID" value="NZ_QKLZ01000001.1"/>
</dbReference>
<accession>A0A2Y9A2E6</accession>
<reference evidence="1 2" key="1">
    <citation type="submission" date="2016-10" db="EMBL/GenBank/DDBJ databases">
        <authorList>
            <person name="Cai Z."/>
        </authorList>
    </citation>
    <scope>NUCLEOTIDE SEQUENCE [LARGE SCALE GENOMIC DNA]</scope>
    <source>
        <strain evidence="1 2">CGMCC 1.10826</strain>
    </source>
</reference>
<name>A0A2Y9A2E6_9MICO</name>
<evidence type="ECO:0000313" key="2">
    <source>
        <dbReference type="Proteomes" id="UP000250222"/>
    </source>
</evidence>
<organism evidence="1 2">
    <name type="scientific">Georgenia satyanarayanai</name>
    <dbReference type="NCBI Taxonomy" id="860221"/>
    <lineage>
        <taxon>Bacteria</taxon>
        <taxon>Bacillati</taxon>
        <taxon>Actinomycetota</taxon>
        <taxon>Actinomycetes</taxon>
        <taxon>Micrococcales</taxon>
        <taxon>Bogoriellaceae</taxon>
        <taxon>Georgenia</taxon>
    </lineage>
</organism>
<proteinExistence type="predicted"/>
<evidence type="ECO:0000313" key="1">
    <source>
        <dbReference type="EMBL" id="SSA36669.1"/>
    </source>
</evidence>
<dbReference type="EMBL" id="UETB01000001">
    <property type="protein sequence ID" value="SSA36669.1"/>
    <property type="molecule type" value="Genomic_DNA"/>
</dbReference>
<keyword evidence="2" id="KW-1185">Reference proteome</keyword>
<dbReference type="Proteomes" id="UP000250222">
    <property type="component" value="Unassembled WGS sequence"/>
</dbReference>